<keyword evidence="1" id="KW-1133">Transmembrane helix</keyword>
<dbReference type="STRING" id="1891671.SAMN06295885_3190"/>
<keyword evidence="3" id="KW-1185">Reference proteome</keyword>
<dbReference type="EMBL" id="FXBM01000003">
    <property type="protein sequence ID" value="SMH49023.1"/>
    <property type="molecule type" value="Genomic_DNA"/>
</dbReference>
<dbReference type="AlphaFoldDB" id="A0A1X7PE07"/>
<organism evidence="2 3">
    <name type="scientific">Rathayibacter oskolensis</name>
    <dbReference type="NCBI Taxonomy" id="1891671"/>
    <lineage>
        <taxon>Bacteria</taxon>
        <taxon>Bacillati</taxon>
        <taxon>Actinomycetota</taxon>
        <taxon>Actinomycetes</taxon>
        <taxon>Micrococcales</taxon>
        <taxon>Microbacteriaceae</taxon>
        <taxon>Rathayibacter</taxon>
    </lineage>
</organism>
<proteinExistence type="predicted"/>
<keyword evidence="1" id="KW-0812">Transmembrane</keyword>
<protein>
    <submittedName>
        <fullName evidence="2">Uncharacterized protein</fullName>
    </submittedName>
</protein>
<accession>A0A1X7PE07</accession>
<name>A0A1X7PE07_9MICO</name>
<reference evidence="3" key="1">
    <citation type="submission" date="2017-04" db="EMBL/GenBank/DDBJ databases">
        <authorList>
            <person name="Varghese N."/>
            <person name="Submissions S."/>
        </authorList>
    </citation>
    <scope>NUCLEOTIDE SEQUENCE [LARGE SCALE GENOMIC DNA]</scope>
    <source>
        <strain evidence="3">VKM Ac-2121</strain>
    </source>
</reference>
<gene>
    <name evidence="2" type="ORF">SAMN06295885_3190</name>
</gene>
<evidence type="ECO:0000256" key="1">
    <source>
        <dbReference type="SAM" id="Phobius"/>
    </source>
</evidence>
<evidence type="ECO:0000313" key="3">
    <source>
        <dbReference type="Proteomes" id="UP000193711"/>
    </source>
</evidence>
<dbReference type="Proteomes" id="UP000193711">
    <property type="component" value="Unassembled WGS sequence"/>
</dbReference>
<evidence type="ECO:0000313" key="2">
    <source>
        <dbReference type="EMBL" id="SMH49023.1"/>
    </source>
</evidence>
<dbReference type="RefSeq" id="WP_085477597.1">
    <property type="nucleotide sequence ID" value="NZ_FXBM01000003.1"/>
</dbReference>
<sequence>MSKDIQTLISKVAPRITQEPEAFLAALAVSEEASRSGRGRARRLRRLGVTVGAAMLIAAGGTAAAAAVTQSLRWQAPQ</sequence>
<feature type="transmembrane region" description="Helical" evidence="1">
    <location>
        <begin position="47"/>
        <end position="68"/>
    </location>
</feature>
<keyword evidence="1" id="KW-0472">Membrane</keyword>